<dbReference type="InterPro" id="IPR017871">
    <property type="entry name" value="ABC_transporter-like_CS"/>
</dbReference>
<dbReference type="InterPro" id="IPR050166">
    <property type="entry name" value="ABC_transporter_ATP-bind"/>
</dbReference>
<dbReference type="RefSeq" id="WP_244553070.1">
    <property type="nucleotide sequence ID" value="NZ_LT670849.1"/>
</dbReference>
<keyword evidence="2" id="KW-0813">Transport</keyword>
<organism evidence="7 8">
    <name type="scientific">Bradyrhizobium erythrophlei</name>
    <dbReference type="NCBI Taxonomy" id="1437360"/>
    <lineage>
        <taxon>Bacteria</taxon>
        <taxon>Pseudomonadati</taxon>
        <taxon>Pseudomonadota</taxon>
        <taxon>Alphaproteobacteria</taxon>
        <taxon>Hyphomicrobiales</taxon>
        <taxon>Nitrobacteraceae</taxon>
        <taxon>Bradyrhizobium</taxon>
    </lineage>
</organism>
<keyword evidence="3" id="KW-0547">Nucleotide-binding</keyword>
<dbReference type="PANTHER" id="PTHR42788:SF13">
    <property type="entry name" value="ALIPHATIC SULFONATES IMPORT ATP-BINDING PROTEIN SSUB"/>
    <property type="match status" value="1"/>
</dbReference>
<evidence type="ECO:0000256" key="5">
    <source>
        <dbReference type="ARBA" id="ARBA00024722"/>
    </source>
</evidence>
<dbReference type="PROSITE" id="PS00211">
    <property type="entry name" value="ABC_TRANSPORTER_1"/>
    <property type="match status" value="1"/>
</dbReference>
<keyword evidence="4 7" id="KW-0067">ATP-binding</keyword>
<evidence type="ECO:0000313" key="8">
    <source>
        <dbReference type="Proteomes" id="UP000184096"/>
    </source>
</evidence>
<protein>
    <submittedName>
        <fullName evidence="7">NitT/TauT family transport system ATP-binding protein</fullName>
    </submittedName>
</protein>
<proteinExistence type="inferred from homology"/>
<dbReference type="Proteomes" id="UP000184096">
    <property type="component" value="Chromosome I"/>
</dbReference>
<dbReference type="InterPro" id="IPR003593">
    <property type="entry name" value="AAA+_ATPase"/>
</dbReference>
<comment type="similarity">
    <text evidence="1">Belongs to the ABC transporter superfamily.</text>
</comment>
<dbReference type="InterPro" id="IPR027417">
    <property type="entry name" value="P-loop_NTPase"/>
</dbReference>
<dbReference type="GO" id="GO:0005524">
    <property type="term" value="F:ATP binding"/>
    <property type="evidence" value="ECO:0007669"/>
    <property type="project" value="UniProtKB-KW"/>
</dbReference>
<feature type="domain" description="ABC transporter" evidence="6">
    <location>
        <begin position="19"/>
        <end position="258"/>
    </location>
</feature>
<dbReference type="CDD" id="cd03293">
    <property type="entry name" value="ABC_NrtD_SsuB_transporters"/>
    <property type="match status" value="1"/>
</dbReference>
<evidence type="ECO:0000256" key="2">
    <source>
        <dbReference type="ARBA" id="ARBA00022448"/>
    </source>
</evidence>
<evidence type="ECO:0000256" key="1">
    <source>
        <dbReference type="ARBA" id="ARBA00005417"/>
    </source>
</evidence>
<dbReference type="GO" id="GO:0016887">
    <property type="term" value="F:ATP hydrolysis activity"/>
    <property type="evidence" value="ECO:0007669"/>
    <property type="project" value="InterPro"/>
</dbReference>
<dbReference type="Pfam" id="PF00005">
    <property type="entry name" value="ABC_tran"/>
    <property type="match status" value="1"/>
</dbReference>
<dbReference type="SUPFAM" id="SSF52540">
    <property type="entry name" value="P-loop containing nucleoside triphosphate hydrolases"/>
    <property type="match status" value="1"/>
</dbReference>
<dbReference type="PROSITE" id="PS50893">
    <property type="entry name" value="ABC_TRANSPORTER_2"/>
    <property type="match status" value="1"/>
</dbReference>
<evidence type="ECO:0000256" key="3">
    <source>
        <dbReference type="ARBA" id="ARBA00022741"/>
    </source>
</evidence>
<name>A0A1M7UM52_9BRAD</name>
<reference evidence="8" key="1">
    <citation type="submission" date="2016-11" db="EMBL/GenBank/DDBJ databases">
        <authorList>
            <person name="Varghese N."/>
            <person name="Submissions S."/>
        </authorList>
    </citation>
    <scope>NUCLEOTIDE SEQUENCE [LARGE SCALE GENOMIC DNA]</scope>
    <source>
        <strain evidence="8">GAS401</strain>
    </source>
</reference>
<sequence>MTTNAAAMGPGAGMKAPFVRITNASLHYGEEDESGSLALQGFDLEIARGEFVAVVGPSGCGKSTLMKLISGLTPRSSGHVTVDGVDVVRPLKTVGMAFQNPALLPWRTVLENVLLPIQVVRPHRTAFRQDRAPFVARAKALLAKVGLTGTEDRFGWQLSGGMQQRVSLCRALIHEPEILLLDEPFGALDAFTREELWDVLQTLWIERGFTILLVTHDLPEAVFLASRVHVLSSRPGRVIYTTDIDLSRPRQQDAIFTPRFVEYVHDLRAHVSRARQGT</sequence>
<dbReference type="InterPro" id="IPR003439">
    <property type="entry name" value="ABC_transporter-like_ATP-bd"/>
</dbReference>
<comment type="function">
    <text evidence="5">Involved in beta-(1--&gt;2)glucan export. Transmembrane domains (TMD) form a pore in the inner membrane and the ATP-binding domain (NBD) is responsible for energy generation.</text>
</comment>
<dbReference type="Gene3D" id="3.40.50.300">
    <property type="entry name" value="P-loop containing nucleotide triphosphate hydrolases"/>
    <property type="match status" value="1"/>
</dbReference>
<dbReference type="SMART" id="SM00382">
    <property type="entry name" value="AAA"/>
    <property type="match status" value="1"/>
</dbReference>
<evidence type="ECO:0000313" key="7">
    <source>
        <dbReference type="EMBL" id="SHN83975.1"/>
    </source>
</evidence>
<evidence type="ECO:0000256" key="4">
    <source>
        <dbReference type="ARBA" id="ARBA00022840"/>
    </source>
</evidence>
<dbReference type="AlphaFoldDB" id="A0A1M7UM52"/>
<evidence type="ECO:0000259" key="6">
    <source>
        <dbReference type="PROSITE" id="PS50893"/>
    </source>
</evidence>
<gene>
    <name evidence="7" type="ORF">SAMN05444170_5735</name>
</gene>
<dbReference type="EMBL" id="LT670849">
    <property type="protein sequence ID" value="SHN83975.1"/>
    <property type="molecule type" value="Genomic_DNA"/>
</dbReference>
<keyword evidence="8" id="KW-1185">Reference proteome</keyword>
<accession>A0A1M7UM52</accession>
<dbReference type="PANTHER" id="PTHR42788">
    <property type="entry name" value="TAURINE IMPORT ATP-BINDING PROTEIN-RELATED"/>
    <property type="match status" value="1"/>
</dbReference>